<dbReference type="OrthoDB" id="6512834at2759"/>
<accession>A0A6P6N9U9</accession>
<dbReference type="KEGG" id="caua:113077782"/>
<evidence type="ECO:0000313" key="2">
    <source>
        <dbReference type="RefSeq" id="XP_026105837.1"/>
    </source>
</evidence>
<dbReference type="AlphaFoldDB" id="A0A6P6N9U9"/>
<proteinExistence type="predicted"/>
<reference evidence="2" key="1">
    <citation type="submission" date="2025-08" db="UniProtKB">
        <authorList>
            <consortium name="RefSeq"/>
        </authorList>
    </citation>
    <scope>IDENTIFICATION</scope>
    <source>
        <strain evidence="2">Wakin</strain>
        <tissue evidence="2">Muscle</tissue>
    </source>
</reference>
<dbReference type="RefSeq" id="XP_026105837.1">
    <property type="nucleotide sequence ID" value="XM_026250052.1"/>
</dbReference>
<protein>
    <submittedName>
        <fullName evidence="2">Sterile alpha motif domain-containing protein 3-like</fullName>
    </submittedName>
</protein>
<gene>
    <name evidence="2" type="primary">LOC113077782</name>
</gene>
<keyword evidence="1" id="KW-1185">Reference proteome</keyword>
<sequence length="517" mass="58702">MLFRVILSPDNIRKLSIPTPSSIEELSAVLCEKMQIMGNFVIQYEDPDFNNELCTLHDITELPKDKATLRIHWEVVVSPVVDDVHVSDFTVDTASMTSTQSSALSPQSVSPLSTSRSEQWPSMFPVPSFSYDVELRLKKANEDLQANGTALIVPRDMKMHILEKLAETVYSYKAYPKDSEIEKVASALVEKHPSLKDPGSDTSGCEAWKVSLKFKMANYRQKLRNAGCSEMIVNTHSRQGSSRGSLKRPRRSELNFLPDHPVGLDEEELEKERSLVEKEVKKRNLSLTILNAKMETTFSLRRKEIVQDQPLVSTIKQRWPGLFFEEEVCAEFFRINRIDLKSTFLTSLDNHTQGLLKMYRAKARQGRWNNLDELLEQLDAQTTDLTTHRRSAVLRGLPLYLRETASISKTIKDTEALGPHTKAMKMGILEVTDSFTNSGPYPAVVNVAVVLEEEVVMDNLGDFTNALMMLFGLLYAVNMEYPKDLRYTFEAVQKIFLNLGKECTARIQSLKNKLLQV</sequence>
<dbReference type="Proteomes" id="UP000515129">
    <property type="component" value="Unplaced"/>
</dbReference>
<dbReference type="GeneID" id="113077782"/>
<name>A0A6P6N9U9_CARAU</name>
<evidence type="ECO:0000313" key="1">
    <source>
        <dbReference type="Proteomes" id="UP000515129"/>
    </source>
</evidence>
<organism evidence="1 2">
    <name type="scientific">Carassius auratus</name>
    <name type="common">Goldfish</name>
    <dbReference type="NCBI Taxonomy" id="7957"/>
    <lineage>
        <taxon>Eukaryota</taxon>
        <taxon>Metazoa</taxon>
        <taxon>Chordata</taxon>
        <taxon>Craniata</taxon>
        <taxon>Vertebrata</taxon>
        <taxon>Euteleostomi</taxon>
        <taxon>Actinopterygii</taxon>
        <taxon>Neopterygii</taxon>
        <taxon>Teleostei</taxon>
        <taxon>Ostariophysi</taxon>
        <taxon>Cypriniformes</taxon>
        <taxon>Cyprinidae</taxon>
        <taxon>Cyprininae</taxon>
        <taxon>Carassius</taxon>
    </lineage>
</organism>
<dbReference type="PANTHER" id="PTHR31025:SF25">
    <property type="entry name" value="ZINC FINGER (C2H2)-60"/>
    <property type="match status" value="1"/>
</dbReference>
<dbReference type="PANTHER" id="PTHR31025">
    <property type="entry name" value="SI:CH211-196P9.1-RELATED"/>
    <property type="match status" value="1"/>
</dbReference>